<evidence type="ECO:0000313" key="1">
    <source>
        <dbReference type="EMBL" id="AWD92471.1"/>
    </source>
</evidence>
<dbReference type="Proteomes" id="UP000246901">
    <property type="component" value="Segment"/>
</dbReference>
<keyword evidence="2" id="KW-1185">Reference proteome</keyword>
<dbReference type="RefSeq" id="YP_009801052.1">
    <property type="nucleotide sequence ID" value="NC_047962.1"/>
</dbReference>
<reference evidence="1 2" key="1">
    <citation type="submission" date="2018-03" db="EMBL/GenBank/DDBJ databases">
        <title>Phage therapy in agriculture - a green tech approach to combat plant pathogenic bacteria.</title>
        <authorList>
            <person name="Carstens A.B."/>
            <person name="Djurhuus A.M."/>
            <person name="Hansen L.H."/>
        </authorList>
    </citation>
    <scope>NUCLEOTIDE SEQUENCE [LARGE SCALE GENOMIC DNA]</scope>
</reference>
<accession>A0A2S1GSV7</accession>
<dbReference type="KEGG" id="vg:54991559"/>
<dbReference type="GeneID" id="54991559"/>
<dbReference type="EMBL" id="MH059633">
    <property type="protein sequence ID" value="AWD92471.1"/>
    <property type="molecule type" value="Genomic_DNA"/>
</dbReference>
<sequence>MKFLKLTGSNGTPIAINAESIIDVTPSMDFDQIWDKSLERKYSACVNVVGGGSIEVCEKFVTVVEMLEALP</sequence>
<protein>
    <submittedName>
        <fullName evidence="1">Uncharacterized protein</fullName>
    </submittedName>
</protein>
<name>A0A2S1GSV7_9CAUD</name>
<proteinExistence type="predicted"/>
<organism evidence="1 2">
    <name type="scientific">Xanthomonas phage Carpasina</name>
    <dbReference type="NCBI Taxonomy" id="2163636"/>
    <lineage>
        <taxon>Viruses</taxon>
        <taxon>Duplodnaviria</taxon>
        <taxon>Heunggongvirae</taxon>
        <taxon>Uroviricota</taxon>
        <taxon>Caudoviricetes</taxon>
        <taxon>Lindbergviridae</taxon>
        <taxon>Carpasinavirus</taxon>
        <taxon>Carpasinavirus carpasina</taxon>
    </lineage>
</organism>
<evidence type="ECO:0000313" key="2">
    <source>
        <dbReference type="Proteomes" id="UP000246901"/>
    </source>
</evidence>